<dbReference type="EMBL" id="BMMF01000011">
    <property type="protein sequence ID" value="GGK44943.1"/>
    <property type="molecule type" value="Genomic_DNA"/>
</dbReference>
<dbReference type="SUPFAM" id="SSF55120">
    <property type="entry name" value="Pseudouridine synthase"/>
    <property type="match status" value="1"/>
</dbReference>
<dbReference type="GO" id="GO:0003723">
    <property type="term" value="F:RNA binding"/>
    <property type="evidence" value="ECO:0007669"/>
    <property type="project" value="UniProtKB-KW"/>
</dbReference>
<name>A0A917V6L9_9HYPH</name>
<comment type="function">
    <text evidence="10">Responsible for synthesis of pseudouridine from uracil at positions 1911, 1915 and 1917 in 23S ribosomal RNA.</text>
</comment>
<dbReference type="PROSITE" id="PS01129">
    <property type="entry name" value="PSI_RLU"/>
    <property type="match status" value="1"/>
</dbReference>
<dbReference type="Gene3D" id="3.10.290.10">
    <property type="entry name" value="RNA-binding S4 domain"/>
    <property type="match status" value="1"/>
</dbReference>
<dbReference type="PROSITE" id="PS50889">
    <property type="entry name" value="S4"/>
    <property type="match status" value="1"/>
</dbReference>
<dbReference type="EC" id="5.4.99.23" evidence="5"/>
<organism evidence="14 15">
    <name type="scientific">Salinarimonas ramus</name>
    <dbReference type="NCBI Taxonomy" id="690164"/>
    <lineage>
        <taxon>Bacteria</taxon>
        <taxon>Pseudomonadati</taxon>
        <taxon>Pseudomonadota</taxon>
        <taxon>Alphaproteobacteria</taxon>
        <taxon>Hyphomicrobiales</taxon>
        <taxon>Salinarimonadaceae</taxon>
        <taxon>Salinarimonas</taxon>
    </lineage>
</organism>
<dbReference type="SMART" id="SM00363">
    <property type="entry name" value="S4"/>
    <property type="match status" value="1"/>
</dbReference>
<evidence type="ECO:0000256" key="4">
    <source>
        <dbReference type="ARBA" id="ARBA00036882"/>
    </source>
</evidence>
<sequence length="431" mass="45948">MERRGSARRETSLPWRSLGDSNPCFRRERATSWATRRRELAGARPFVYPGSADGTSPPETNFEKSWGRSARKVAFLVHSNGFEEIAEDEDVVAGIDDAAPGAAGETREHVHEGAPERLDRVLARAFPDLSRARVQDLIGDGQARIDGRAAASASTKVPDGARLTLVVPPPLPAEPLPEAIPLVVVHEDADLVVIDKPAGLVVHPAAGHETGTLVNALLAHCGESLSGIGGVRRPGIVHRLDKDTSGLLVVAKNDAAHKALAAQFADHGRTGPLEREYVALVWGVPSRPHGTIEAAIGRGSVNREKMAVVPAERGREAITHWQLEETYLGADGAPLAARIRCALETGRTHQIRVHMAHIGHPLLGDGVYGAGFRTKAARLSEEARAALEALDRQALHAAVLGFAHPASGETMSFESDLPRDLARLVAALEAG</sequence>
<keyword evidence="15" id="KW-1185">Reference proteome</keyword>
<dbReference type="InterPro" id="IPR036986">
    <property type="entry name" value="S4_RNA-bd_sf"/>
</dbReference>
<evidence type="ECO:0000256" key="1">
    <source>
        <dbReference type="ARBA" id="ARBA00010876"/>
    </source>
</evidence>
<evidence type="ECO:0000259" key="13">
    <source>
        <dbReference type="SMART" id="SM00363"/>
    </source>
</evidence>
<dbReference type="FunFam" id="3.30.2350.10:FF:000006">
    <property type="entry name" value="Pseudouridine synthase"/>
    <property type="match status" value="1"/>
</dbReference>
<dbReference type="InterPro" id="IPR002942">
    <property type="entry name" value="S4_RNA-bd"/>
</dbReference>
<evidence type="ECO:0000256" key="10">
    <source>
        <dbReference type="ARBA" id="ARBA00056072"/>
    </source>
</evidence>
<dbReference type="AlphaFoldDB" id="A0A917V6L9"/>
<evidence type="ECO:0000256" key="9">
    <source>
        <dbReference type="ARBA" id="ARBA00043148"/>
    </source>
</evidence>
<evidence type="ECO:0000256" key="3">
    <source>
        <dbReference type="ARBA" id="ARBA00023235"/>
    </source>
</evidence>
<dbReference type="NCBIfam" id="TIGR00005">
    <property type="entry name" value="rluA_subfam"/>
    <property type="match status" value="1"/>
</dbReference>
<protein>
    <recommendedName>
        <fullName evidence="6">Ribosomal large subunit pseudouridine synthase D</fullName>
        <ecNumber evidence="5">5.4.99.23</ecNumber>
    </recommendedName>
    <alternativeName>
        <fullName evidence="7">23S rRNA pseudouridine(1911/1915/1917) synthase</fullName>
    </alternativeName>
    <alternativeName>
        <fullName evidence="8">rRNA pseudouridylate synthase D</fullName>
    </alternativeName>
    <alternativeName>
        <fullName evidence="9">rRNA-uridine isomerase D</fullName>
    </alternativeName>
</protein>
<evidence type="ECO:0000256" key="6">
    <source>
        <dbReference type="ARBA" id="ARBA00040039"/>
    </source>
</evidence>
<dbReference type="Proteomes" id="UP000600449">
    <property type="component" value="Unassembled WGS sequence"/>
</dbReference>
<feature type="active site" evidence="11">
    <location>
        <position position="241"/>
    </location>
</feature>
<dbReference type="Pfam" id="PF00849">
    <property type="entry name" value="PseudoU_synth_2"/>
    <property type="match status" value="1"/>
</dbReference>
<keyword evidence="3" id="KW-0413">Isomerase</keyword>
<evidence type="ECO:0000256" key="7">
    <source>
        <dbReference type="ARBA" id="ARBA00042264"/>
    </source>
</evidence>
<feature type="domain" description="RNA-binding S4" evidence="13">
    <location>
        <begin position="116"/>
        <end position="177"/>
    </location>
</feature>
<dbReference type="CDD" id="cd00165">
    <property type="entry name" value="S4"/>
    <property type="match status" value="1"/>
</dbReference>
<dbReference type="Gene3D" id="3.30.2350.10">
    <property type="entry name" value="Pseudouridine synthase"/>
    <property type="match status" value="1"/>
</dbReference>
<dbReference type="InterPro" id="IPR006224">
    <property type="entry name" value="PsdUridine_synth_RluA-like_CS"/>
</dbReference>
<dbReference type="InterPro" id="IPR006145">
    <property type="entry name" value="PsdUridine_synth_RsuA/RluA"/>
</dbReference>
<keyword evidence="2 12" id="KW-0694">RNA-binding</keyword>
<dbReference type="InterPro" id="IPR006225">
    <property type="entry name" value="PsdUridine_synth_RluC/D"/>
</dbReference>
<accession>A0A917V6L9</accession>
<dbReference type="CDD" id="cd02869">
    <property type="entry name" value="PseudoU_synth_RluA_like"/>
    <property type="match status" value="1"/>
</dbReference>
<dbReference type="InterPro" id="IPR050188">
    <property type="entry name" value="RluA_PseudoU_synthase"/>
</dbReference>
<evidence type="ECO:0000313" key="15">
    <source>
        <dbReference type="Proteomes" id="UP000600449"/>
    </source>
</evidence>
<evidence type="ECO:0000256" key="5">
    <source>
        <dbReference type="ARBA" id="ARBA00038942"/>
    </source>
</evidence>
<dbReference type="PANTHER" id="PTHR21600">
    <property type="entry name" value="MITOCHONDRIAL RNA PSEUDOURIDINE SYNTHASE"/>
    <property type="match status" value="1"/>
</dbReference>
<comment type="caution">
    <text evidence="14">The sequence shown here is derived from an EMBL/GenBank/DDBJ whole genome shotgun (WGS) entry which is preliminary data.</text>
</comment>
<dbReference type="SUPFAM" id="SSF55174">
    <property type="entry name" value="Alpha-L RNA-binding motif"/>
    <property type="match status" value="1"/>
</dbReference>
<dbReference type="GO" id="GO:0000455">
    <property type="term" value="P:enzyme-directed rRNA pseudouridine synthesis"/>
    <property type="evidence" value="ECO:0007669"/>
    <property type="project" value="TreeGrafter"/>
</dbReference>
<comment type="similarity">
    <text evidence="1">Belongs to the pseudouridine synthase RluA family.</text>
</comment>
<gene>
    <name evidence="14" type="ORF">GCM10011322_35140</name>
</gene>
<dbReference type="InterPro" id="IPR020103">
    <property type="entry name" value="PsdUridine_synth_cat_dom_sf"/>
</dbReference>
<proteinExistence type="inferred from homology"/>
<dbReference type="GO" id="GO:0160140">
    <property type="term" value="F:23S rRNA pseudouridine(1911/1915/1917) synthase activity"/>
    <property type="evidence" value="ECO:0007669"/>
    <property type="project" value="UniProtKB-EC"/>
</dbReference>
<evidence type="ECO:0000313" key="14">
    <source>
        <dbReference type="EMBL" id="GGK44943.1"/>
    </source>
</evidence>
<dbReference type="Pfam" id="PF01479">
    <property type="entry name" value="S4"/>
    <property type="match status" value="1"/>
</dbReference>
<evidence type="ECO:0000256" key="12">
    <source>
        <dbReference type="PROSITE-ProRule" id="PRU00182"/>
    </source>
</evidence>
<evidence type="ECO:0000256" key="11">
    <source>
        <dbReference type="PIRSR" id="PIRSR606225-1"/>
    </source>
</evidence>
<evidence type="ECO:0000256" key="8">
    <source>
        <dbReference type="ARBA" id="ARBA00042840"/>
    </source>
</evidence>
<dbReference type="PANTHER" id="PTHR21600:SF44">
    <property type="entry name" value="RIBOSOMAL LARGE SUBUNIT PSEUDOURIDINE SYNTHASE D"/>
    <property type="match status" value="1"/>
</dbReference>
<comment type="catalytic activity">
    <reaction evidence="4">
        <text>uridine(1911/1915/1917) in 23S rRNA = pseudouridine(1911/1915/1917) in 23S rRNA</text>
        <dbReference type="Rhea" id="RHEA:42524"/>
        <dbReference type="Rhea" id="RHEA-COMP:10097"/>
        <dbReference type="Rhea" id="RHEA-COMP:10098"/>
        <dbReference type="ChEBI" id="CHEBI:65314"/>
        <dbReference type="ChEBI" id="CHEBI:65315"/>
        <dbReference type="EC" id="5.4.99.23"/>
    </reaction>
</comment>
<reference evidence="14 15" key="1">
    <citation type="journal article" date="2014" name="Int. J. Syst. Evol. Microbiol.">
        <title>Complete genome sequence of Corynebacterium casei LMG S-19264T (=DSM 44701T), isolated from a smear-ripened cheese.</title>
        <authorList>
            <consortium name="US DOE Joint Genome Institute (JGI-PGF)"/>
            <person name="Walter F."/>
            <person name="Albersmeier A."/>
            <person name="Kalinowski J."/>
            <person name="Ruckert C."/>
        </authorList>
    </citation>
    <scope>NUCLEOTIDE SEQUENCE [LARGE SCALE GENOMIC DNA]</scope>
    <source>
        <strain evidence="14 15">CGMCC 1.9161</strain>
    </source>
</reference>
<evidence type="ECO:0000256" key="2">
    <source>
        <dbReference type="ARBA" id="ARBA00022884"/>
    </source>
</evidence>